<dbReference type="InterPro" id="IPR035964">
    <property type="entry name" value="I/LWEQ_dom_sf"/>
</dbReference>
<proteinExistence type="predicted"/>
<dbReference type="Proteomes" id="UP000193380">
    <property type="component" value="Unassembled WGS sequence"/>
</dbReference>
<gene>
    <name evidence="5" type="ORF">GSONMT00036795001</name>
</gene>
<evidence type="ECO:0000313" key="6">
    <source>
        <dbReference type="Proteomes" id="UP000193380"/>
    </source>
</evidence>
<evidence type="ECO:0000256" key="1">
    <source>
        <dbReference type="ARBA" id="ARBA00004496"/>
    </source>
</evidence>
<dbReference type="STRING" id="8022.A0A060YBK2"/>
<reference evidence="5" key="1">
    <citation type="journal article" date="2014" name="Nat. Commun.">
        <title>The rainbow trout genome provides novel insights into evolution after whole-genome duplication in vertebrates.</title>
        <authorList>
            <person name="Berthelot C."/>
            <person name="Brunet F."/>
            <person name="Chalopin D."/>
            <person name="Juanchich A."/>
            <person name="Bernard M."/>
            <person name="Noel B."/>
            <person name="Bento P."/>
            <person name="Da Silva C."/>
            <person name="Labadie K."/>
            <person name="Alberti A."/>
            <person name="Aury J.M."/>
            <person name="Louis A."/>
            <person name="Dehais P."/>
            <person name="Bardou P."/>
            <person name="Montfort J."/>
            <person name="Klopp C."/>
            <person name="Cabau C."/>
            <person name="Gaspin C."/>
            <person name="Thorgaard G.H."/>
            <person name="Boussaha M."/>
            <person name="Quillet E."/>
            <person name="Guyomard R."/>
            <person name="Galiana D."/>
            <person name="Bobe J."/>
            <person name="Volff J.N."/>
            <person name="Genet C."/>
            <person name="Wincker P."/>
            <person name="Jaillon O."/>
            <person name="Roest Crollius H."/>
            <person name="Guiguen Y."/>
        </authorList>
    </citation>
    <scope>NUCLEOTIDE SEQUENCE [LARGE SCALE GENOMIC DNA]</scope>
</reference>
<keyword evidence="3" id="KW-1133">Transmembrane helix</keyword>
<dbReference type="EMBL" id="FR909399">
    <property type="protein sequence ID" value="CDQ89318.1"/>
    <property type="molecule type" value="Genomic_DNA"/>
</dbReference>
<dbReference type="GO" id="GO:0005737">
    <property type="term" value="C:cytoplasm"/>
    <property type="evidence" value="ECO:0007669"/>
    <property type="project" value="UniProtKB-SubCell"/>
</dbReference>
<keyword evidence="3" id="KW-0472">Membrane</keyword>
<dbReference type="SUPFAM" id="SSF109885">
    <property type="entry name" value="I/LWEQ domain"/>
    <property type="match status" value="1"/>
</dbReference>
<comment type="subcellular location">
    <subcellularLocation>
        <location evidence="1">Cytoplasm</location>
    </subcellularLocation>
</comment>
<feature type="domain" description="I/LWEQ" evidence="4">
    <location>
        <begin position="1"/>
        <end position="141"/>
    </location>
</feature>
<dbReference type="GO" id="GO:0005886">
    <property type="term" value="C:plasma membrane"/>
    <property type="evidence" value="ECO:0007669"/>
    <property type="project" value="TreeGrafter"/>
</dbReference>
<dbReference type="GO" id="GO:0003779">
    <property type="term" value="F:actin binding"/>
    <property type="evidence" value="ECO:0007669"/>
    <property type="project" value="InterPro"/>
</dbReference>
<evidence type="ECO:0000256" key="2">
    <source>
        <dbReference type="ARBA" id="ARBA00022490"/>
    </source>
</evidence>
<dbReference type="AlphaFoldDB" id="A0A060YBK2"/>
<evidence type="ECO:0000259" key="4">
    <source>
        <dbReference type="PROSITE" id="PS50945"/>
    </source>
</evidence>
<dbReference type="PANTHER" id="PTHR19981:SF7">
    <property type="entry name" value="TALIN-1"/>
    <property type="match status" value="1"/>
</dbReference>
<accession>A0A060YBK2</accession>
<reference evidence="5" key="2">
    <citation type="submission" date="2014-03" db="EMBL/GenBank/DDBJ databases">
        <authorList>
            <person name="Genoscope - CEA"/>
        </authorList>
    </citation>
    <scope>NUCLEOTIDE SEQUENCE</scope>
</reference>
<feature type="non-terminal residue" evidence="5">
    <location>
        <position position="141"/>
    </location>
</feature>
<feature type="transmembrane region" description="Helical" evidence="3">
    <location>
        <begin position="96"/>
        <end position="116"/>
    </location>
</feature>
<organism evidence="5 6">
    <name type="scientific">Oncorhynchus mykiss</name>
    <name type="common">Rainbow trout</name>
    <name type="synonym">Salmo gairdneri</name>
    <dbReference type="NCBI Taxonomy" id="8022"/>
    <lineage>
        <taxon>Eukaryota</taxon>
        <taxon>Metazoa</taxon>
        <taxon>Chordata</taxon>
        <taxon>Craniata</taxon>
        <taxon>Vertebrata</taxon>
        <taxon>Euteleostomi</taxon>
        <taxon>Actinopterygii</taxon>
        <taxon>Neopterygii</taxon>
        <taxon>Teleostei</taxon>
        <taxon>Protacanthopterygii</taxon>
        <taxon>Salmoniformes</taxon>
        <taxon>Salmonidae</taxon>
        <taxon>Salmoninae</taxon>
        <taxon>Oncorhynchus</taxon>
    </lineage>
</organism>
<dbReference type="Pfam" id="PF01608">
    <property type="entry name" value="I_LWEQ"/>
    <property type="match status" value="1"/>
</dbReference>
<protein>
    <recommendedName>
        <fullName evidence="4">I/LWEQ domain-containing protein</fullName>
    </recommendedName>
</protein>
<keyword evidence="3" id="KW-0812">Transmembrane</keyword>
<dbReference type="PROSITE" id="PS50945">
    <property type="entry name" value="I_LWEQ"/>
    <property type="match status" value="1"/>
</dbReference>
<dbReference type="Gene3D" id="1.20.1410.10">
    <property type="entry name" value="I/LWEQ domain"/>
    <property type="match status" value="1"/>
</dbReference>
<dbReference type="GO" id="GO:0030036">
    <property type="term" value="P:actin cytoskeleton organization"/>
    <property type="evidence" value="ECO:0007669"/>
    <property type="project" value="TreeGrafter"/>
</dbReference>
<sequence length="141" mass="14812">MVAAATSNLCEAANSAVQGHASEEKLVSSAKQVSASTAQLLVACKVKADQDSQTMKRLQAAGNAVKRASDSLVKAAQKAAFDAQDEQAVVVKSRMVGGIAQVCFVFLLMCVPVFPYACSVHLCMRGGVFWVLTSCVLSIRS</sequence>
<dbReference type="InterPro" id="IPR002558">
    <property type="entry name" value="ILWEQ_dom"/>
</dbReference>
<dbReference type="PANTHER" id="PTHR19981">
    <property type="entry name" value="TALIN"/>
    <property type="match status" value="1"/>
</dbReference>
<evidence type="ECO:0000256" key="3">
    <source>
        <dbReference type="SAM" id="Phobius"/>
    </source>
</evidence>
<dbReference type="SMART" id="SM00307">
    <property type="entry name" value="ILWEQ"/>
    <property type="match status" value="1"/>
</dbReference>
<dbReference type="GO" id="GO:0098609">
    <property type="term" value="P:cell-cell adhesion"/>
    <property type="evidence" value="ECO:0007669"/>
    <property type="project" value="TreeGrafter"/>
</dbReference>
<dbReference type="GO" id="GO:0005925">
    <property type="term" value="C:focal adhesion"/>
    <property type="evidence" value="ECO:0007669"/>
    <property type="project" value="TreeGrafter"/>
</dbReference>
<dbReference type="GO" id="GO:0005178">
    <property type="term" value="F:integrin binding"/>
    <property type="evidence" value="ECO:0007669"/>
    <property type="project" value="TreeGrafter"/>
</dbReference>
<keyword evidence="2" id="KW-0963">Cytoplasm</keyword>
<name>A0A060YBK2_ONCMY</name>
<evidence type="ECO:0000313" key="5">
    <source>
        <dbReference type="EMBL" id="CDQ89318.1"/>
    </source>
</evidence>
<dbReference type="PaxDb" id="8022-A0A060YBK2"/>